<name>A0A1G8VQG1_ACTMZ</name>
<dbReference type="Proteomes" id="UP000199213">
    <property type="component" value="Unassembled WGS sequence"/>
</dbReference>
<evidence type="ECO:0000256" key="1">
    <source>
        <dbReference type="SAM" id="MobiDB-lite"/>
    </source>
</evidence>
<evidence type="ECO:0000313" key="3">
    <source>
        <dbReference type="Proteomes" id="UP000199213"/>
    </source>
</evidence>
<reference evidence="3" key="1">
    <citation type="submission" date="2016-10" db="EMBL/GenBank/DDBJ databases">
        <authorList>
            <person name="Varghese N."/>
            <person name="Submissions S."/>
        </authorList>
    </citation>
    <scope>NUCLEOTIDE SEQUENCE [LARGE SCALE GENOMIC DNA]</scope>
    <source>
        <strain evidence="3">DSM 45460</strain>
    </source>
</reference>
<gene>
    <name evidence="2" type="ORF">SAMN04487820_101256</name>
</gene>
<accession>A0A1G8VQG1</accession>
<evidence type="ECO:0000313" key="2">
    <source>
        <dbReference type="EMBL" id="SDJ68296.1"/>
    </source>
</evidence>
<proteinExistence type="predicted"/>
<organism evidence="2 3">
    <name type="scientific">Actinopolyspora mzabensis</name>
    <dbReference type="NCBI Taxonomy" id="995066"/>
    <lineage>
        <taxon>Bacteria</taxon>
        <taxon>Bacillati</taxon>
        <taxon>Actinomycetota</taxon>
        <taxon>Actinomycetes</taxon>
        <taxon>Actinopolysporales</taxon>
        <taxon>Actinopolysporaceae</taxon>
        <taxon>Actinopolyspora</taxon>
    </lineage>
</organism>
<protein>
    <submittedName>
        <fullName evidence="2">Uncharacterized protein</fullName>
    </submittedName>
</protein>
<dbReference type="RefSeq" id="WP_176797750.1">
    <property type="nucleotide sequence ID" value="NZ_FNFM01000001.1"/>
</dbReference>
<dbReference type="EMBL" id="FNFM01000001">
    <property type="protein sequence ID" value="SDJ68296.1"/>
    <property type="molecule type" value="Genomic_DNA"/>
</dbReference>
<keyword evidence="3" id="KW-1185">Reference proteome</keyword>
<feature type="region of interest" description="Disordered" evidence="1">
    <location>
        <begin position="61"/>
        <end position="85"/>
    </location>
</feature>
<sequence length="85" mass="8567">MPRLSTSSGTLPLVTGLTTATVLCAVAVFTVVSSGCDDPGSYETDGEAVRLVGGCVSREDLPVNPEEVTTPAAPAPSWSVEGAKS</sequence>
<dbReference type="AlphaFoldDB" id="A0A1G8VQG1"/>